<evidence type="ECO:0008006" key="4">
    <source>
        <dbReference type="Google" id="ProtNLM"/>
    </source>
</evidence>
<protein>
    <recommendedName>
        <fullName evidence="4">PD-(D/E)XK nuclease superfamily protein</fullName>
    </recommendedName>
</protein>
<evidence type="ECO:0000256" key="1">
    <source>
        <dbReference type="SAM" id="MobiDB-lite"/>
    </source>
</evidence>
<feature type="region of interest" description="Disordered" evidence="1">
    <location>
        <begin position="545"/>
        <end position="567"/>
    </location>
</feature>
<proteinExistence type="predicted"/>
<dbReference type="AlphaFoldDB" id="A0A7W7VG65"/>
<organism evidence="2 3">
    <name type="scientific">Actinophytocola algeriensis</name>
    <dbReference type="NCBI Taxonomy" id="1768010"/>
    <lineage>
        <taxon>Bacteria</taxon>
        <taxon>Bacillati</taxon>
        <taxon>Actinomycetota</taxon>
        <taxon>Actinomycetes</taxon>
        <taxon>Pseudonocardiales</taxon>
        <taxon>Pseudonocardiaceae</taxon>
    </lineage>
</organism>
<sequence length="897" mass="96086">MPGKSLGGGSGAVAASTHAACARFRGTDPLVVGRTRRQLALELGFPDDSGYIPAARWTRAMTFEHLVRDAQFAGEVATTTVGRVGLERPTKVVTVNAHVHADETAGLLAAAHDRAVAEGAATLVHGLAVPFAGFEDGAATEVKPDFAVVAAGAAGESWLIVGDAKDYERVRSRIDDARLLKGFLQVALGAESAAEWSRLPRGMAVHSHGVLAVPRNSFLQPEALVEALHDHRAEVRMRVAERRREAAESRYLPGTDVAPFVAHLRATYDPATCTTCPLFSYCRYEVRTSPDPADLLVEIGVPPELRAQVACLVTGGEAAARAPASVVAQVRATLDGVGRRTGQLRVDGAGRPGTVDVVLAKADAAALGVHGIALRRHTDAGPGDWSVTVFDEPQSVETRRRVMRLLGHEITAAMAENARHGAYAVHVVVPDAVTADVLASIADNLAGVELSRLRWERDRAVGREPLTFGGEPARVPAALHTAERTAVSFLLEDDRARALSLRSPVLDLRAVLAQHVVAGGPASSSLRLDYLVAWAETLTRGPVKPRELEDDVERSQHTPGARLTGRRSDAVHRALTGGRGGEPNPQRYTALVTEELAYKCDVLDRALAALRAVRDSALRDVHHAIEADAQAVWRRRLDLHASDLVRFGRTYRHWRNSLVPVIESDGRCRHQLAALGNPQAAADMAADAGVREVVPATVVSTAPLVLDVESRRIGAGVRIVLLHVNGEACVERPGTAMTPLKGSVKFAGMAIGPLAAVGEEPRRFAWTPDTTPDVAPGDRLVVADFSWYCDLKGNKALSVARPAADDTSAPKQDCGPYSYDDSPDEHQYCCRPHENAEADWADRLAERRDNGELNPQAWPPVFDEDAFEVTPAGALVAELVAVAHTEAPDDLTLDDLE</sequence>
<name>A0A7W7VG65_9PSEU</name>
<keyword evidence="3" id="KW-1185">Reference proteome</keyword>
<comment type="caution">
    <text evidence="2">The sequence shown here is derived from an EMBL/GenBank/DDBJ whole genome shotgun (WGS) entry which is preliminary data.</text>
</comment>
<evidence type="ECO:0000313" key="2">
    <source>
        <dbReference type="EMBL" id="MBB4908834.1"/>
    </source>
</evidence>
<reference evidence="2 3" key="1">
    <citation type="submission" date="2020-08" db="EMBL/GenBank/DDBJ databases">
        <title>Genomic Encyclopedia of Type Strains, Phase III (KMG-III): the genomes of soil and plant-associated and newly described type strains.</title>
        <authorList>
            <person name="Whitman W."/>
        </authorList>
    </citation>
    <scope>NUCLEOTIDE SEQUENCE [LARGE SCALE GENOMIC DNA]</scope>
    <source>
        <strain evidence="2 3">CECT 8960</strain>
    </source>
</reference>
<dbReference type="EMBL" id="JACHJQ010000005">
    <property type="protein sequence ID" value="MBB4908834.1"/>
    <property type="molecule type" value="Genomic_DNA"/>
</dbReference>
<accession>A0A7W7VG65</accession>
<gene>
    <name evidence="2" type="ORF">FHR82_005087</name>
</gene>
<evidence type="ECO:0000313" key="3">
    <source>
        <dbReference type="Proteomes" id="UP000520767"/>
    </source>
</evidence>
<dbReference type="Proteomes" id="UP000520767">
    <property type="component" value="Unassembled WGS sequence"/>
</dbReference>
<dbReference type="RefSeq" id="WP_184812929.1">
    <property type="nucleotide sequence ID" value="NZ_JACHJQ010000005.1"/>
</dbReference>